<evidence type="ECO:0000256" key="1">
    <source>
        <dbReference type="ARBA" id="ARBA00023015"/>
    </source>
</evidence>
<dbReference type="PANTHER" id="PTHR30136">
    <property type="entry name" value="HELIX-TURN-HELIX TRANSCRIPTIONAL REGULATOR, ICLR FAMILY"/>
    <property type="match status" value="1"/>
</dbReference>
<dbReference type="InterPro" id="IPR036390">
    <property type="entry name" value="WH_DNA-bd_sf"/>
</dbReference>
<dbReference type="PANTHER" id="PTHR30136:SF39">
    <property type="entry name" value="TRANSCRIPTIONAL REGULATORY PROTEIN"/>
    <property type="match status" value="1"/>
</dbReference>
<keyword evidence="2" id="KW-0238">DNA-binding</keyword>
<name>A0A2R4XKH0_9BURK</name>
<organism evidence="6 7">
    <name type="scientific">Orrella marina</name>
    <dbReference type="NCBI Taxonomy" id="2163011"/>
    <lineage>
        <taxon>Bacteria</taxon>
        <taxon>Pseudomonadati</taxon>
        <taxon>Pseudomonadota</taxon>
        <taxon>Betaproteobacteria</taxon>
        <taxon>Burkholderiales</taxon>
        <taxon>Alcaligenaceae</taxon>
        <taxon>Orrella</taxon>
    </lineage>
</organism>
<dbReference type="InterPro" id="IPR050707">
    <property type="entry name" value="HTH_MetabolicPath_Reg"/>
</dbReference>
<dbReference type="SMART" id="SM00346">
    <property type="entry name" value="HTH_ICLR"/>
    <property type="match status" value="1"/>
</dbReference>
<dbReference type="Proteomes" id="UP000244571">
    <property type="component" value="Chromosome"/>
</dbReference>
<dbReference type="GO" id="GO:0045892">
    <property type="term" value="P:negative regulation of DNA-templated transcription"/>
    <property type="evidence" value="ECO:0007669"/>
    <property type="project" value="TreeGrafter"/>
</dbReference>
<keyword evidence="7" id="KW-1185">Reference proteome</keyword>
<dbReference type="GO" id="GO:0003677">
    <property type="term" value="F:DNA binding"/>
    <property type="evidence" value="ECO:0007669"/>
    <property type="project" value="UniProtKB-KW"/>
</dbReference>
<dbReference type="InterPro" id="IPR014757">
    <property type="entry name" value="Tscrpt_reg_IclR_C"/>
</dbReference>
<dbReference type="GO" id="GO:0003700">
    <property type="term" value="F:DNA-binding transcription factor activity"/>
    <property type="evidence" value="ECO:0007669"/>
    <property type="project" value="TreeGrafter"/>
</dbReference>
<dbReference type="SUPFAM" id="SSF55781">
    <property type="entry name" value="GAF domain-like"/>
    <property type="match status" value="1"/>
</dbReference>
<dbReference type="InterPro" id="IPR005471">
    <property type="entry name" value="Tscrpt_reg_IclR_N"/>
</dbReference>
<dbReference type="InterPro" id="IPR036388">
    <property type="entry name" value="WH-like_DNA-bd_sf"/>
</dbReference>
<dbReference type="Pfam" id="PF09339">
    <property type="entry name" value="HTH_IclR"/>
    <property type="match status" value="1"/>
</dbReference>
<dbReference type="EMBL" id="CP028901">
    <property type="protein sequence ID" value="AWB34264.1"/>
    <property type="molecule type" value="Genomic_DNA"/>
</dbReference>
<gene>
    <name evidence="6" type="ORF">DBV39_11725</name>
</gene>
<sequence length="247" mass="27214">MGVLVKTRSRSNDDGSGGKVGVGAVNRALQVLSAFESSENGLTLSMISEETGLYESTILRLLESLIAARYAKRLPNGRYVVGPKVLILSEMYRRSFKLSDYVLPHLRALVETSGESAGLYVREGDARVCLHQIQPRRSVRMHVVEGKAFPLDIGAAGHVIRAFEDQAEGERFQHIRESGYCVTKAERDPESAAIACPVFQSEQHLLGAVSLVIPLYRCTDELFNQLIPAVQETAKRLSEDLGGVWEI</sequence>
<evidence type="ECO:0000259" key="5">
    <source>
        <dbReference type="PROSITE" id="PS51078"/>
    </source>
</evidence>
<evidence type="ECO:0000256" key="3">
    <source>
        <dbReference type="ARBA" id="ARBA00023163"/>
    </source>
</evidence>
<dbReference type="PROSITE" id="PS51078">
    <property type="entry name" value="ICLR_ED"/>
    <property type="match status" value="1"/>
</dbReference>
<dbReference type="PROSITE" id="PS51077">
    <property type="entry name" value="HTH_ICLR"/>
    <property type="match status" value="1"/>
</dbReference>
<evidence type="ECO:0000259" key="4">
    <source>
        <dbReference type="PROSITE" id="PS51077"/>
    </source>
</evidence>
<evidence type="ECO:0000313" key="7">
    <source>
        <dbReference type="Proteomes" id="UP000244571"/>
    </source>
</evidence>
<keyword evidence="1" id="KW-0805">Transcription regulation</keyword>
<keyword evidence="3" id="KW-0804">Transcription</keyword>
<dbReference type="Gene3D" id="1.10.10.10">
    <property type="entry name" value="Winged helix-like DNA-binding domain superfamily/Winged helix DNA-binding domain"/>
    <property type="match status" value="1"/>
</dbReference>
<evidence type="ECO:0000256" key="2">
    <source>
        <dbReference type="ARBA" id="ARBA00023125"/>
    </source>
</evidence>
<dbReference type="Gene3D" id="3.30.450.40">
    <property type="match status" value="2"/>
</dbReference>
<proteinExistence type="predicted"/>
<feature type="domain" description="HTH iclR-type" evidence="4">
    <location>
        <begin position="22"/>
        <end position="83"/>
    </location>
</feature>
<evidence type="ECO:0000313" key="6">
    <source>
        <dbReference type="EMBL" id="AWB34264.1"/>
    </source>
</evidence>
<dbReference type="AlphaFoldDB" id="A0A2R4XKH0"/>
<dbReference type="InterPro" id="IPR029016">
    <property type="entry name" value="GAF-like_dom_sf"/>
</dbReference>
<dbReference type="Pfam" id="PF01614">
    <property type="entry name" value="IclR_C"/>
    <property type="match status" value="2"/>
</dbReference>
<accession>A0A2R4XKH0</accession>
<dbReference type="KEGG" id="boz:DBV39_11725"/>
<protein>
    <submittedName>
        <fullName evidence="6">IclR family transcriptional regulator</fullName>
    </submittedName>
</protein>
<feature type="domain" description="IclR-ED" evidence="5">
    <location>
        <begin position="84"/>
        <end position="243"/>
    </location>
</feature>
<dbReference type="SUPFAM" id="SSF46785">
    <property type="entry name" value="Winged helix' DNA-binding domain"/>
    <property type="match status" value="1"/>
</dbReference>
<reference evidence="6 7" key="1">
    <citation type="submission" date="2018-04" db="EMBL/GenBank/DDBJ databases">
        <title>Bordetella sp. HZ20 isolated from seawater.</title>
        <authorList>
            <person name="Sun C."/>
        </authorList>
    </citation>
    <scope>NUCLEOTIDE SEQUENCE [LARGE SCALE GENOMIC DNA]</scope>
    <source>
        <strain evidence="6 7">HZ20</strain>
    </source>
</reference>